<dbReference type="RefSeq" id="WP_245730962.1">
    <property type="nucleotide sequence ID" value="NZ_FNQM01000003.1"/>
</dbReference>
<gene>
    <name evidence="3" type="ORF">SAMN05444370_103564</name>
</gene>
<sequence>MSGVRAVRLELSAVIMALAEGRRGLEPVVATTRAAGPRDLPTAAFDPDRHRTLELALRDWVAESAGVTLGYVEQLYTFGDRARTAPGGDRAPAAPGGDRAPHVVSVGYLALARPQEAAGPAVGWTPWRRHFPWEDARAATPGDAPEAQGRPPMVDEVIAPALRPWIEAGPARRRQRAAACFGLDGAAWDPALTLERYELLYSSRLVAEAWRDQGGPPPADLPRLGAPLPLDHRRILATGVGRLRGKLAWKPVLFELTPPEFTLFELQRSAEAVLGQTLHKQNFRRQVERSGLVEPTGGRTARQGGRPAAEYRYAPAATTERRAASGRSRRG</sequence>
<dbReference type="Pfam" id="PF21906">
    <property type="entry name" value="WHD_NrtR"/>
    <property type="match status" value="1"/>
</dbReference>
<dbReference type="InterPro" id="IPR054105">
    <property type="entry name" value="WHD_NrtR"/>
</dbReference>
<evidence type="ECO:0000313" key="4">
    <source>
        <dbReference type="Proteomes" id="UP000198703"/>
    </source>
</evidence>
<dbReference type="InterPro" id="IPR036390">
    <property type="entry name" value="WH_DNA-bd_sf"/>
</dbReference>
<dbReference type="STRING" id="89524.SAMN05444370_103564"/>
<dbReference type="AlphaFoldDB" id="A0A1H3ZJN9"/>
<protein>
    <submittedName>
        <fullName evidence="3">Uncharacterized conserved protein</fullName>
    </submittedName>
</protein>
<proteinExistence type="predicted"/>
<accession>A0A1H3ZJN9</accession>
<dbReference type="InterPro" id="IPR036388">
    <property type="entry name" value="WH-like_DNA-bd_sf"/>
</dbReference>
<feature type="domain" description="NrtR DNA-binding winged helix" evidence="2">
    <location>
        <begin position="254"/>
        <end position="312"/>
    </location>
</feature>
<dbReference type="Gene3D" id="1.10.10.10">
    <property type="entry name" value="Winged helix-like DNA-binding domain superfamily/Winged helix DNA-binding domain"/>
    <property type="match status" value="1"/>
</dbReference>
<dbReference type="Proteomes" id="UP000198703">
    <property type="component" value="Unassembled WGS sequence"/>
</dbReference>
<evidence type="ECO:0000256" key="1">
    <source>
        <dbReference type="SAM" id="MobiDB-lite"/>
    </source>
</evidence>
<dbReference type="InterPro" id="IPR015797">
    <property type="entry name" value="NUDIX_hydrolase-like_dom_sf"/>
</dbReference>
<dbReference type="EMBL" id="FNQM01000003">
    <property type="protein sequence ID" value="SEA23828.1"/>
    <property type="molecule type" value="Genomic_DNA"/>
</dbReference>
<feature type="region of interest" description="Disordered" evidence="1">
    <location>
        <begin position="292"/>
        <end position="331"/>
    </location>
</feature>
<keyword evidence="4" id="KW-1185">Reference proteome</keyword>
<dbReference type="SUPFAM" id="SSF55811">
    <property type="entry name" value="Nudix"/>
    <property type="match status" value="1"/>
</dbReference>
<evidence type="ECO:0000313" key="3">
    <source>
        <dbReference type="EMBL" id="SEA23828.1"/>
    </source>
</evidence>
<organism evidence="3 4">
    <name type="scientific">Rubrimonas cliftonensis</name>
    <dbReference type="NCBI Taxonomy" id="89524"/>
    <lineage>
        <taxon>Bacteria</taxon>
        <taxon>Pseudomonadati</taxon>
        <taxon>Pseudomonadota</taxon>
        <taxon>Alphaproteobacteria</taxon>
        <taxon>Rhodobacterales</taxon>
        <taxon>Paracoccaceae</taxon>
        <taxon>Rubrimonas</taxon>
    </lineage>
</organism>
<name>A0A1H3ZJN9_9RHOB</name>
<dbReference type="InterPro" id="IPR011213">
    <property type="entry name" value="NMN_biosyn"/>
</dbReference>
<evidence type="ECO:0000259" key="2">
    <source>
        <dbReference type="Pfam" id="PF21906"/>
    </source>
</evidence>
<dbReference type="PIRSF" id="PIRSF019423">
    <property type="entry name" value="NMN_biosyn"/>
    <property type="match status" value="1"/>
</dbReference>
<dbReference type="SUPFAM" id="SSF46785">
    <property type="entry name" value="Winged helix' DNA-binding domain"/>
    <property type="match status" value="1"/>
</dbReference>
<dbReference type="Gene3D" id="3.90.79.10">
    <property type="entry name" value="Nucleoside Triphosphate Pyrophosphohydrolase"/>
    <property type="match status" value="1"/>
</dbReference>
<reference evidence="3 4" key="1">
    <citation type="submission" date="2016-10" db="EMBL/GenBank/DDBJ databases">
        <authorList>
            <person name="de Groot N.N."/>
        </authorList>
    </citation>
    <scope>NUCLEOTIDE SEQUENCE [LARGE SCALE GENOMIC DNA]</scope>
    <source>
        <strain evidence="3 4">DSM 15345</strain>
    </source>
</reference>
<feature type="compositionally biased region" description="Low complexity" evidence="1">
    <location>
        <begin position="306"/>
        <end position="318"/>
    </location>
</feature>